<dbReference type="GO" id="GO:0005975">
    <property type="term" value="P:carbohydrate metabolic process"/>
    <property type="evidence" value="ECO:0007669"/>
    <property type="project" value="InterPro"/>
</dbReference>
<comment type="caution">
    <text evidence="2">The sequence shown here is derived from an EMBL/GenBank/DDBJ whole genome shotgun (WGS) entry which is preliminary data.</text>
</comment>
<proteinExistence type="predicted"/>
<dbReference type="Pfam" id="PF00723">
    <property type="entry name" value="Glyco_hydro_15"/>
    <property type="match status" value="1"/>
</dbReference>
<feature type="domain" description="GH15-like" evidence="1">
    <location>
        <begin position="1"/>
        <end position="373"/>
    </location>
</feature>
<reference evidence="2" key="1">
    <citation type="submission" date="2013-08" db="EMBL/GenBank/DDBJ databases">
        <authorList>
            <person name="Mendez C."/>
            <person name="Richter M."/>
            <person name="Ferrer M."/>
            <person name="Sanchez J."/>
        </authorList>
    </citation>
    <scope>NUCLEOTIDE SEQUENCE</scope>
</reference>
<dbReference type="InterPro" id="IPR008928">
    <property type="entry name" value="6-hairpin_glycosidase_sf"/>
</dbReference>
<gene>
    <name evidence="2" type="ORF">B1B_03258</name>
</gene>
<name>T1BXI9_9ZZZZ</name>
<dbReference type="Gene3D" id="1.50.10.10">
    <property type="match status" value="1"/>
</dbReference>
<reference evidence="2" key="2">
    <citation type="journal article" date="2014" name="ISME J.">
        <title>Microbial stratification in low pH oxic and suboxic macroscopic growths along an acid mine drainage.</title>
        <authorList>
            <person name="Mendez-Garcia C."/>
            <person name="Mesa V."/>
            <person name="Sprenger R.R."/>
            <person name="Richter M."/>
            <person name="Diez M.S."/>
            <person name="Solano J."/>
            <person name="Bargiela R."/>
            <person name="Golyshina O.V."/>
            <person name="Manteca A."/>
            <person name="Ramos J.L."/>
            <person name="Gallego J.R."/>
            <person name="Llorente I."/>
            <person name="Martins Dos Santos V.A."/>
            <person name="Jensen O.N."/>
            <person name="Pelaez A.I."/>
            <person name="Sanchez J."/>
            <person name="Ferrer M."/>
        </authorList>
    </citation>
    <scope>NUCLEOTIDE SEQUENCE</scope>
</reference>
<evidence type="ECO:0000313" key="2">
    <source>
        <dbReference type="EMBL" id="EQD73358.1"/>
    </source>
</evidence>
<dbReference type="SUPFAM" id="SSF48208">
    <property type="entry name" value="Six-hairpin glycosidases"/>
    <property type="match status" value="1"/>
</dbReference>
<dbReference type="EMBL" id="AUZY01001995">
    <property type="protein sequence ID" value="EQD73358.1"/>
    <property type="molecule type" value="Genomic_DNA"/>
</dbReference>
<evidence type="ECO:0000259" key="1">
    <source>
        <dbReference type="Pfam" id="PF00723"/>
    </source>
</evidence>
<dbReference type="PANTHER" id="PTHR31616">
    <property type="entry name" value="TREHALASE"/>
    <property type="match status" value="1"/>
</dbReference>
<sequence length="493" mass="54972">FIAALSIPWGASQSDEDRGGYHLVWVRDLFHSASGLLASGDTTTPLRALIYLATSQQPDGGFPQNFWLNGTPYWTGIQLDEVSYPILLAWRLKRAGALEGFDPYPMVLAAAGYLIRHGPATQQERWEETAGYSPSTLAVNIAALVGAAGFAREHQDPDTAAFLEEYADFLEQHVEAWTVTRKGTLVPGISEHYVRILPVDLNDPHPVEDPDRGTLTLNNQPPGAFNAFRPNEIVDAGFLELVRFGVRSPHDPLVVNSVEVVDHVLKVETPKGAAWHRYNHDGFGQAEDGGPYRGYGKGRAWPLLTGERGHYELAAGRNPRPCLHAMERFATPMGLLPEQVWDEPDLPDTHLKLGGATGSAVPLMWAHAEYVTLLRSVSDGVVFDRIPEVEDRYVRHREVRPRWEVWKFNRQVASVPRGGRLRILIGAPFSLHWSMDGWKTVTDTEAKATDVGLRYVDLPVPPDLKDPIVFTFFWPEADRWEGRDYAVLPLGEA</sequence>
<dbReference type="InterPro" id="IPR011613">
    <property type="entry name" value="GH15-like"/>
</dbReference>
<protein>
    <submittedName>
        <fullName evidence="2">Glucan 1,4-alpha-glucosidase</fullName>
    </submittedName>
</protein>
<feature type="non-terminal residue" evidence="2">
    <location>
        <position position="1"/>
    </location>
</feature>
<accession>T1BXI9</accession>
<organism evidence="2">
    <name type="scientific">mine drainage metagenome</name>
    <dbReference type="NCBI Taxonomy" id="410659"/>
    <lineage>
        <taxon>unclassified sequences</taxon>
        <taxon>metagenomes</taxon>
        <taxon>ecological metagenomes</taxon>
    </lineage>
</organism>
<dbReference type="GO" id="GO:0004553">
    <property type="term" value="F:hydrolase activity, hydrolyzing O-glycosyl compounds"/>
    <property type="evidence" value="ECO:0007669"/>
    <property type="project" value="TreeGrafter"/>
</dbReference>
<dbReference type="AlphaFoldDB" id="T1BXI9"/>
<dbReference type="PANTHER" id="PTHR31616:SF0">
    <property type="entry name" value="GLUCAN 1,4-ALPHA-GLUCOSIDASE"/>
    <property type="match status" value="1"/>
</dbReference>
<dbReference type="InterPro" id="IPR012341">
    <property type="entry name" value="6hp_glycosidase-like_sf"/>
</dbReference>